<dbReference type="PANTHER" id="PTHR36492">
    <property type="match status" value="1"/>
</dbReference>
<dbReference type="PROSITE" id="PS50206">
    <property type="entry name" value="RHODANESE_3"/>
    <property type="match status" value="1"/>
</dbReference>
<feature type="domain" description="Rhodanese" evidence="2">
    <location>
        <begin position="449"/>
        <end position="553"/>
    </location>
</feature>
<organism evidence="3 4">
    <name type="scientific">Symbiodinium necroappetens</name>
    <dbReference type="NCBI Taxonomy" id="1628268"/>
    <lineage>
        <taxon>Eukaryota</taxon>
        <taxon>Sar</taxon>
        <taxon>Alveolata</taxon>
        <taxon>Dinophyceae</taxon>
        <taxon>Suessiales</taxon>
        <taxon>Symbiodiniaceae</taxon>
        <taxon>Symbiodinium</taxon>
    </lineage>
</organism>
<evidence type="ECO:0000313" key="3">
    <source>
        <dbReference type="EMBL" id="CAE7889943.1"/>
    </source>
</evidence>
<dbReference type="InterPro" id="IPR001763">
    <property type="entry name" value="Rhodanese-like_dom"/>
</dbReference>
<dbReference type="Pfam" id="PF00149">
    <property type="entry name" value="Metallophos"/>
    <property type="match status" value="1"/>
</dbReference>
<comment type="caution">
    <text evidence="3">The sequence shown here is derived from an EMBL/GenBank/DDBJ whole genome shotgun (WGS) entry which is preliminary data.</text>
</comment>
<protein>
    <recommendedName>
        <fullName evidence="2">Rhodanese domain-containing protein</fullName>
    </recommendedName>
</protein>
<evidence type="ECO:0000313" key="4">
    <source>
        <dbReference type="Proteomes" id="UP000601435"/>
    </source>
</evidence>
<dbReference type="InterPro" id="IPR052963">
    <property type="entry name" value="Pantetheine_PDE"/>
</dbReference>
<dbReference type="InterPro" id="IPR036873">
    <property type="entry name" value="Rhodanese-like_dom_sf"/>
</dbReference>
<dbReference type="AlphaFoldDB" id="A0A813B2L9"/>
<dbReference type="OrthoDB" id="550558at2759"/>
<dbReference type="SUPFAM" id="SSF52821">
    <property type="entry name" value="Rhodanese/Cell cycle control phosphatase"/>
    <property type="match status" value="1"/>
</dbReference>
<sequence length="562" mass="62575">MFDFDDLERVLSEDEGSHASDAEGLAQPRPRQPVQEHGHVRIWAISDLHTDDPKNKEWLAHIDTKDTANDVIIVAGDISHKWEIIRATLSFFKEHYGRVFYVPGNHELWGGAEEDSMQKLEKLLKLCAELHVETAPAEVATSSRRVLVVPLLSWHHPQWDTEPDIEGWQGLLPVDQMLSDYPLTHWPRGISIKDGTAAKAVDKINDRLMDWEQILARRKNFHEVLSFSHFLPRVEANPEKRYLSYPNLAKGIGSNYLRARVETLQPDVHVFGHTHFGYDLVVDGIRYVQAPLAMSSERQSRGTTVAVGDFPDGKSRPHPFLVWHSRSGWAPRCRGAAWSAYVERYGRRPDVTSLVPSYVADCGLEPISGIGGAKAKVGWLPGRMPVWFFGPREHRIREAAAEADKVAERLRKEAAGTFKRAGTFKHRKQQIGSDEPLPIEASEVAILMNKGEVAILDVREGDFASRPAGCVPLSHPSQTSNFAALPDAELLELGERMMTGGGPRILVGEGSSPASCRHAALLLAALLRLWPRDVRPLRGGFDAWVKQGLPVEPTGSLGHGGY</sequence>
<dbReference type="Proteomes" id="UP000601435">
    <property type="component" value="Unassembled WGS sequence"/>
</dbReference>
<name>A0A813B2L9_9DINO</name>
<proteinExistence type="predicted"/>
<reference evidence="3" key="1">
    <citation type="submission" date="2021-02" db="EMBL/GenBank/DDBJ databases">
        <authorList>
            <person name="Dougan E. K."/>
            <person name="Rhodes N."/>
            <person name="Thang M."/>
            <person name="Chan C."/>
        </authorList>
    </citation>
    <scope>NUCLEOTIDE SEQUENCE</scope>
</reference>
<dbReference type="InterPro" id="IPR004843">
    <property type="entry name" value="Calcineurin-like_PHP"/>
</dbReference>
<gene>
    <name evidence="3" type="ORF">SNEC2469_LOCUS29534</name>
</gene>
<keyword evidence="4" id="KW-1185">Reference proteome</keyword>
<dbReference type="SUPFAM" id="SSF56300">
    <property type="entry name" value="Metallo-dependent phosphatases"/>
    <property type="match status" value="1"/>
</dbReference>
<dbReference type="EMBL" id="CAJNJA010066663">
    <property type="protein sequence ID" value="CAE7889943.1"/>
    <property type="molecule type" value="Genomic_DNA"/>
</dbReference>
<dbReference type="InterPro" id="IPR029052">
    <property type="entry name" value="Metallo-depent_PP-like"/>
</dbReference>
<evidence type="ECO:0000256" key="1">
    <source>
        <dbReference type="SAM" id="MobiDB-lite"/>
    </source>
</evidence>
<feature type="region of interest" description="Disordered" evidence="1">
    <location>
        <begin position="13"/>
        <end position="36"/>
    </location>
</feature>
<dbReference type="PANTHER" id="PTHR36492:SF2">
    <property type="entry name" value="[ACYL-CARRIER-PROTEIN] PHOSPHODIESTERASE PPTH"/>
    <property type="match status" value="1"/>
</dbReference>
<evidence type="ECO:0000259" key="2">
    <source>
        <dbReference type="PROSITE" id="PS50206"/>
    </source>
</evidence>
<dbReference type="Gene3D" id="3.60.21.10">
    <property type="match status" value="1"/>
</dbReference>
<dbReference type="GO" id="GO:0016787">
    <property type="term" value="F:hydrolase activity"/>
    <property type="evidence" value="ECO:0007669"/>
    <property type="project" value="InterPro"/>
</dbReference>
<dbReference type="Gene3D" id="3.40.250.10">
    <property type="entry name" value="Rhodanese-like domain"/>
    <property type="match status" value="1"/>
</dbReference>
<accession>A0A813B2L9</accession>